<organism evidence="5 6">
    <name type="scientific">Rhodnius prolixus</name>
    <name type="common">Triatomid bug</name>
    <dbReference type="NCBI Taxonomy" id="13249"/>
    <lineage>
        <taxon>Eukaryota</taxon>
        <taxon>Metazoa</taxon>
        <taxon>Ecdysozoa</taxon>
        <taxon>Arthropoda</taxon>
        <taxon>Hexapoda</taxon>
        <taxon>Insecta</taxon>
        <taxon>Pterygota</taxon>
        <taxon>Neoptera</taxon>
        <taxon>Paraneoptera</taxon>
        <taxon>Hemiptera</taxon>
        <taxon>Heteroptera</taxon>
        <taxon>Panheteroptera</taxon>
        <taxon>Cimicomorpha</taxon>
        <taxon>Reduviidae</taxon>
        <taxon>Triatominae</taxon>
        <taxon>Rhodnius</taxon>
    </lineage>
</organism>
<dbReference type="PANTHER" id="PTHR48021">
    <property type="match status" value="1"/>
</dbReference>
<evidence type="ECO:0000313" key="6">
    <source>
        <dbReference type="Proteomes" id="UP000015103"/>
    </source>
</evidence>
<evidence type="ECO:0000256" key="1">
    <source>
        <dbReference type="ARBA" id="ARBA00004370"/>
    </source>
</evidence>
<evidence type="ECO:0008006" key="7">
    <source>
        <dbReference type="Google" id="ProtNLM"/>
    </source>
</evidence>
<dbReference type="EnsemblMetazoa" id="RPRC012365-RA">
    <property type="protein sequence ID" value="RPRC012365-PA"/>
    <property type="gene ID" value="RPRC012365"/>
</dbReference>
<dbReference type="EMBL" id="ACPB03005568">
    <property type="status" value="NOT_ANNOTATED_CDS"/>
    <property type="molecule type" value="Genomic_DNA"/>
</dbReference>
<dbReference type="EMBL" id="ACPB03005567">
    <property type="status" value="NOT_ANNOTATED_CDS"/>
    <property type="molecule type" value="Genomic_DNA"/>
</dbReference>
<dbReference type="VEuPathDB" id="VectorBase:RPRC012365"/>
<keyword evidence="6" id="KW-1185">Reference proteome</keyword>
<dbReference type="InterPro" id="IPR005828">
    <property type="entry name" value="MFS_sugar_transport-like"/>
</dbReference>
<dbReference type="EMBL" id="ACPB03005569">
    <property type="status" value="NOT_ANNOTATED_CDS"/>
    <property type="molecule type" value="Genomic_DNA"/>
</dbReference>
<dbReference type="AlphaFoldDB" id="T1I7U3"/>
<keyword evidence="2" id="KW-0812">Transmembrane</keyword>
<dbReference type="Pfam" id="PF00083">
    <property type="entry name" value="Sugar_tr"/>
    <property type="match status" value="1"/>
</dbReference>
<dbReference type="InterPro" id="IPR036259">
    <property type="entry name" value="MFS_trans_sf"/>
</dbReference>
<dbReference type="eggNOG" id="KOG0254">
    <property type="taxonomic scope" value="Eukaryota"/>
</dbReference>
<comment type="subcellular location">
    <subcellularLocation>
        <location evidence="1">Membrane</location>
    </subcellularLocation>
</comment>
<reference evidence="5" key="1">
    <citation type="submission" date="2015-05" db="UniProtKB">
        <authorList>
            <consortium name="EnsemblMetazoa"/>
        </authorList>
    </citation>
    <scope>IDENTIFICATION</scope>
</reference>
<dbReference type="InParanoid" id="T1I7U3"/>
<dbReference type="SUPFAM" id="SSF103473">
    <property type="entry name" value="MFS general substrate transporter"/>
    <property type="match status" value="1"/>
</dbReference>
<accession>T1I7U3</accession>
<dbReference type="PANTHER" id="PTHR48021:SF1">
    <property type="entry name" value="GH07001P-RELATED"/>
    <property type="match status" value="1"/>
</dbReference>
<protein>
    <recommendedName>
        <fullName evidence="7">Major facilitator superfamily (MFS) profile domain-containing protein</fullName>
    </recommendedName>
</protein>
<keyword evidence="3" id="KW-1133">Transmembrane helix</keyword>
<evidence type="ECO:0000256" key="3">
    <source>
        <dbReference type="ARBA" id="ARBA00022989"/>
    </source>
</evidence>
<evidence type="ECO:0000256" key="2">
    <source>
        <dbReference type="ARBA" id="ARBA00022692"/>
    </source>
</evidence>
<evidence type="ECO:0000256" key="4">
    <source>
        <dbReference type="ARBA" id="ARBA00023136"/>
    </source>
</evidence>
<proteinExistence type="predicted"/>
<keyword evidence="4" id="KW-0472">Membrane</keyword>
<evidence type="ECO:0000313" key="5">
    <source>
        <dbReference type="EnsemblMetazoa" id="RPRC012365-PA"/>
    </source>
</evidence>
<dbReference type="STRING" id="13249.T1I7U3"/>
<dbReference type="Gene3D" id="1.20.1250.20">
    <property type="entry name" value="MFS general substrate transporter like domains"/>
    <property type="match status" value="1"/>
</dbReference>
<dbReference type="GO" id="GO:0016020">
    <property type="term" value="C:membrane"/>
    <property type="evidence" value="ECO:0007669"/>
    <property type="project" value="UniProtKB-SubCell"/>
</dbReference>
<dbReference type="GO" id="GO:0022857">
    <property type="term" value="F:transmembrane transporter activity"/>
    <property type="evidence" value="ECO:0007669"/>
    <property type="project" value="InterPro"/>
</dbReference>
<name>T1I7U3_RHOPR</name>
<sequence length="190" mass="21438">MKCIAVNGCEDEEQKFCQCGPVGPSTSTGFPLYQEYGRTLHNTDTTRCGVAAVETIGPVYLAEISGAKIRGALCGYYTVFWNFGIMCAFMVSDYLPFDLYTGALIAVPTLFCITFFFMPESPYYYFIRNQSVNGKKSLKWLRHGEDIEVECKEIEEAVREDMKNDGSWKDLIATKKDRRALLIVLINLPS</sequence>
<dbReference type="HOGENOM" id="CLU_1429683_0_0_1"/>
<dbReference type="InterPro" id="IPR050549">
    <property type="entry name" value="MFS_Trehalose_Transporter"/>
</dbReference>
<dbReference type="Proteomes" id="UP000015103">
    <property type="component" value="Unassembled WGS sequence"/>
</dbReference>